<proteinExistence type="predicted"/>
<accession>A0ACC2DN40</accession>
<sequence>MNLLSPSLVISTPALARNICTSALVFSQLICSDVQSKTSLDNFLHSVQVHPERREGAYPYYLLHNAGDNVYGTVLIFHGLTSKPDQCWRLAQYLFDTGFNVYQPCIAAHYLINPDKNWPQVDLKPQWKQPIREKFLADPVLSQALNAVDTVNNVTQEQLNFVMQRVNELSPDMADIISAINVGDYSEKFQRFYESSHLRYLQESESRLEEVQSLPGPIFTIGLSVGGAVALGLAAAHPDKISKVVAYAPLLRELNEVKRQFSLKAGPLDVKETGWDPRLQFTLGCFAATDVFKNHVNHDGNIDTLAHIPTFVALTENDDSADIPTNQQFNARLIARAGRSGTPHLESMYTSSEHVPHPIYDPIEARHCYNVDLSLLPDPDIVINKINTKTCPQSLLTSRTQNYPSYKQEVKKKEQ</sequence>
<dbReference type="EMBL" id="CM055096">
    <property type="protein sequence ID" value="KAJ7555636.1"/>
    <property type="molecule type" value="Genomic_DNA"/>
</dbReference>
<organism evidence="1 2">
    <name type="scientific">Diphasiastrum complanatum</name>
    <name type="common">Issler's clubmoss</name>
    <name type="synonym">Lycopodium complanatum</name>
    <dbReference type="NCBI Taxonomy" id="34168"/>
    <lineage>
        <taxon>Eukaryota</taxon>
        <taxon>Viridiplantae</taxon>
        <taxon>Streptophyta</taxon>
        <taxon>Embryophyta</taxon>
        <taxon>Tracheophyta</taxon>
        <taxon>Lycopodiopsida</taxon>
        <taxon>Lycopodiales</taxon>
        <taxon>Lycopodiaceae</taxon>
        <taxon>Lycopodioideae</taxon>
        <taxon>Diphasiastrum</taxon>
    </lineage>
</organism>
<comment type="caution">
    <text evidence="1">The sequence shown here is derived from an EMBL/GenBank/DDBJ whole genome shotgun (WGS) entry which is preliminary data.</text>
</comment>
<evidence type="ECO:0000313" key="2">
    <source>
        <dbReference type="Proteomes" id="UP001162992"/>
    </source>
</evidence>
<dbReference type="Proteomes" id="UP001162992">
    <property type="component" value="Chromosome 5"/>
</dbReference>
<gene>
    <name evidence="1" type="ORF">O6H91_05G047700</name>
</gene>
<protein>
    <submittedName>
        <fullName evidence="1">Uncharacterized protein</fullName>
    </submittedName>
</protein>
<evidence type="ECO:0000313" key="1">
    <source>
        <dbReference type="EMBL" id="KAJ7555636.1"/>
    </source>
</evidence>
<keyword evidence="2" id="KW-1185">Reference proteome</keyword>
<reference evidence="2" key="1">
    <citation type="journal article" date="2024" name="Proc. Natl. Acad. Sci. U.S.A.">
        <title>Extraordinary preservation of gene collinearity over three hundred million years revealed in homosporous lycophytes.</title>
        <authorList>
            <person name="Li C."/>
            <person name="Wickell D."/>
            <person name="Kuo L.Y."/>
            <person name="Chen X."/>
            <person name="Nie B."/>
            <person name="Liao X."/>
            <person name="Peng D."/>
            <person name="Ji J."/>
            <person name="Jenkins J."/>
            <person name="Williams M."/>
            <person name="Shu S."/>
            <person name="Plott C."/>
            <person name="Barry K."/>
            <person name="Rajasekar S."/>
            <person name="Grimwood J."/>
            <person name="Han X."/>
            <person name="Sun S."/>
            <person name="Hou Z."/>
            <person name="He W."/>
            <person name="Dai G."/>
            <person name="Sun C."/>
            <person name="Schmutz J."/>
            <person name="Leebens-Mack J.H."/>
            <person name="Li F.W."/>
            <person name="Wang L."/>
        </authorList>
    </citation>
    <scope>NUCLEOTIDE SEQUENCE [LARGE SCALE GENOMIC DNA]</scope>
    <source>
        <strain evidence="2">cv. PW_Plant_1</strain>
    </source>
</reference>
<name>A0ACC2DN40_DIPCM</name>